<dbReference type="Pfam" id="PF13508">
    <property type="entry name" value="Acetyltransf_7"/>
    <property type="match status" value="1"/>
</dbReference>
<dbReference type="InterPro" id="IPR050832">
    <property type="entry name" value="Bact_Acetyltransf"/>
</dbReference>
<dbReference type="InterPro" id="IPR000182">
    <property type="entry name" value="GNAT_dom"/>
</dbReference>
<feature type="domain" description="N-acetyltransferase" evidence="3">
    <location>
        <begin position="3"/>
        <end position="155"/>
    </location>
</feature>
<dbReference type="Proteomes" id="UP001651690">
    <property type="component" value="Unassembled WGS sequence"/>
</dbReference>
<dbReference type="PANTHER" id="PTHR43877">
    <property type="entry name" value="AMINOALKYLPHOSPHONATE N-ACETYLTRANSFERASE-RELATED-RELATED"/>
    <property type="match status" value="1"/>
</dbReference>
<name>A0ABT1M1R0_9MYCO</name>
<accession>A0ABT1M1R0</accession>
<dbReference type="SUPFAM" id="SSF55729">
    <property type="entry name" value="Acyl-CoA N-acyltransferases (Nat)"/>
    <property type="match status" value="1"/>
</dbReference>
<dbReference type="PANTHER" id="PTHR43877:SF1">
    <property type="entry name" value="ACETYLTRANSFERASE"/>
    <property type="match status" value="1"/>
</dbReference>
<evidence type="ECO:0000313" key="5">
    <source>
        <dbReference type="Proteomes" id="UP001651690"/>
    </source>
</evidence>
<proteinExistence type="predicted"/>
<gene>
    <name evidence="4" type="ORF">NM203_10185</name>
</gene>
<dbReference type="Gene3D" id="3.40.630.30">
    <property type="match status" value="1"/>
</dbReference>
<keyword evidence="5" id="KW-1185">Reference proteome</keyword>
<evidence type="ECO:0000313" key="4">
    <source>
        <dbReference type="EMBL" id="MCP9272550.1"/>
    </source>
</evidence>
<protein>
    <submittedName>
        <fullName evidence="4">N-acetyltransferase</fullName>
    </submittedName>
</protein>
<dbReference type="EMBL" id="JANDBD010000004">
    <property type="protein sequence ID" value="MCP9272550.1"/>
    <property type="molecule type" value="Genomic_DNA"/>
</dbReference>
<sequence>MSIAIRDESPSDVAEIRAITTAAFADVPRSRQTEAAIVDALRAANALTVSLVAIDDDQIVGHVAVSPASIDGDANLGWYGGGPLSVRPDRQRNGIGTALVRAAFERLRELGARGCVVVGDADYYRRFGFACPRSLVVPGVPPENVLALALDDEIPAGTVAFHPAFAAQEDAPQE</sequence>
<keyword evidence="1" id="KW-0808">Transferase</keyword>
<keyword evidence="2" id="KW-0012">Acyltransferase</keyword>
<evidence type="ECO:0000256" key="2">
    <source>
        <dbReference type="ARBA" id="ARBA00023315"/>
    </source>
</evidence>
<dbReference type="CDD" id="cd04301">
    <property type="entry name" value="NAT_SF"/>
    <property type="match status" value="1"/>
</dbReference>
<evidence type="ECO:0000259" key="3">
    <source>
        <dbReference type="PROSITE" id="PS51186"/>
    </source>
</evidence>
<dbReference type="InterPro" id="IPR016181">
    <property type="entry name" value="Acyl_CoA_acyltransferase"/>
</dbReference>
<dbReference type="PROSITE" id="PS51186">
    <property type="entry name" value="GNAT"/>
    <property type="match status" value="1"/>
</dbReference>
<dbReference type="RefSeq" id="WP_255059771.1">
    <property type="nucleotide sequence ID" value="NZ_JANDBD010000004.1"/>
</dbReference>
<comment type="caution">
    <text evidence="4">The sequence shown here is derived from an EMBL/GenBank/DDBJ whole genome shotgun (WGS) entry which is preliminary data.</text>
</comment>
<reference evidence="4 5" key="1">
    <citation type="submission" date="2022-06" db="EMBL/GenBank/DDBJ databases">
        <title>Mycolicibacterium sp. CAU 1645 isolated from seawater.</title>
        <authorList>
            <person name="Kim W."/>
        </authorList>
    </citation>
    <scope>NUCLEOTIDE SEQUENCE [LARGE SCALE GENOMIC DNA]</scope>
    <source>
        <strain evidence="4 5">CAU 1645</strain>
    </source>
</reference>
<evidence type="ECO:0000256" key="1">
    <source>
        <dbReference type="ARBA" id="ARBA00022679"/>
    </source>
</evidence>
<organism evidence="4 5">
    <name type="scientific">Mycolicibacterium arenosum</name>
    <dbReference type="NCBI Taxonomy" id="2952157"/>
    <lineage>
        <taxon>Bacteria</taxon>
        <taxon>Bacillati</taxon>
        <taxon>Actinomycetota</taxon>
        <taxon>Actinomycetes</taxon>
        <taxon>Mycobacteriales</taxon>
        <taxon>Mycobacteriaceae</taxon>
        <taxon>Mycolicibacterium</taxon>
    </lineage>
</organism>